<gene>
    <name evidence="1" type="ORF">ACJ73_03293</name>
</gene>
<comment type="caution">
    <text evidence="1">The sequence shown here is derived from an EMBL/GenBank/DDBJ whole genome shotgun (WGS) entry which is preliminary data.</text>
</comment>
<reference evidence="1 2" key="1">
    <citation type="submission" date="2015-08" db="EMBL/GenBank/DDBJ databases">
        <title>Emmonsia species relationships and genome sequence.</title>
        <authorList>
            <person name="Cuomo C.A."/>
            <person name="Schwartz I.S."/>
            <person name="Kenyon C."/>
            <person name="De Hoog G.S."/>
            <person name="Govender N.P."/>
            <person name="Botha A."/>
            <person name="Moreno L."/>
            <person name="De Vries M."/>
            <person name="Munoz J.F."/>
            <person name="Stielow J.B."/>
        </authorList>
    </citation>
    <scope>NUCLEOTIDE SEQUENCE [LARGE SCALE GENOMIC DNA]</scope>
    <source>
        <strain evidence="1 2">EI222</strain>
    </source>
</reference>
<proteinExistence type="predicted"/>
<evidence type="ECO:0000313" key="1">
    <source>
        <dbReference type="EMBL" id="OJD25344.1"/>
    </source>
</evidence>
<protein>
    <submittedName>
        <fullName evidence="1">Uncharacterized protein</fullName>
    </submittedName>
</protein>
<sequence>MVQAELNTHHREGELAAHYRANRRRVVKSSRRQVQVGGVHYKGRESQDCNAVHISFTPSTLFNIFQHLKEVTRTRTKIGQSQIVLRPLKPQKREVDGWLMVVNAWSHIVKVKIK</sequence>
<dbReference type="EMBL" id="LGTZ01000391">
    <property type="protein sequence ID" value="OJD25344.1"/>
    <property type="molecule type" value="Genomic_DNA"/>
</dbReference>
<organism evidence="1 2">
    <name type="scientific">Blastomyces percursus</name>
    <dbReference type="NCBI Taxonomy" id="1658174"/>
    <lineage>
        <taxon>Eukaryota</taxon>
        <taxon>Fungi</taxon>
        <taxon>Dikarya</taxon>
        <taxon>Ascomycota</taxon>
        <taxon>Pezizomycotina</taxon>
        <taxon>Eurotiomycetes</taxon>
        <taxon>Eurotiomycetidae</taxon>
        <taxon>Onygenales</taxon>
        <taxon>Ajellomycetaceae</taxon>
        <taxon>Blastomyces</taxon>
    </lineage>
</organism>
<name>A0A1J9QA77_9EURO</name>
<accession>A0A1J9QA77</accession>
<dbReference type="Proteomes" id="UP000242791">
    <property type="component" value="Unassembled WGS sequence"/>
</dbReference>
<dbReference type="AlphaFoldDB" id="A0A1J9QA77"/>
<evidence type="ECO:0000313" key="2">
    <source>
        <dbReference type="Proteomes" id="UP000242791"/>
    </source>
</evidence>
<dbReference type="VEuPathDB" id="FungiDB:ACJ73_03293"/>
<keyword evidence="2" id="KW-1185">Reference proteome</keyword>